<dbReference type="RefSeq" id="WP_152265190.1">
    <property type="nucleotide sequence ID" value="NZ_VOKX01000106.1"/>
</dbReference>
<proteinExistence type="predicted"/>
<dbReference type="Proteomes" id="UP000327000">
    <property type="component" value="Unassembled WGS sequence"/>
</dbReference>
<protein>
    <submittedName>
        <fullName evidence="1">Uncharacterized protein</fullName>
    </submittedName>
</protein>
<accession>A0A5N5W2Z3</accession>
<keyword evidence="2" id="KW-1185">Reference proteome</keyword>
<dbReference type="EMBL" id="VOKX01000106">
    <property type="protein sequence ID" value="KAB7835733.1"/>
    <property type="molecule type" value="Genomic_DNA"/>
</dbReference>
<sequence>MTDDVQRLLGRIERRKNPRGVHALRLARVRQVVGGLATAVAEPLQQPQDLQRLVSQLHVEAHSGV</sequence>
<organism evidence="1 2">
    <name type="scientific">Streptomyces mobaraensis</name>
    <name type="common">Streptoverticillium mobaraense</name>
    <dbReference type="NCBI Taxonomy" id="35621"/>
    <lineage>
        <taxon>Bacteria</taxon>
        <taxon>Bacillati</taxon>
        <taxon>Actinomycetota</taxon>
        <taxon>Actinomycetes</taxon>
        <taxon>Kitasatosporales</taxon>
        <taxon>Streptomycetaceae</taxon>
        <taxon>Streptomyces</taxon>
    </lineage>
</organism>
<gene>
    <name evidence="1" type="ORF">FRZ00_26280</name>
</gene>
<evidence type="ECO:0000313" key="2">
    <source>
        <dbReference type="Proteomes" id="UP000327000"/>
    </source>
</evidence>
<evidence type="ECO:0000313" key="1">
    <source>
        <dbReference type="EMBL" id="KAB7835733.1"/>
    </source>
</evidence>
<comment type="caution">
    <text evidence="1">The sequence shown here is derived from an EMBL/GenBank/DDBJ whole genome shotgun (WGS) entry which is preliminary data.</text>
</comment>
<name>A0A5N5W2Z3_STRMB</name>
<dbReference type="AlphaFoldDB" id="A0A5N5W2Z3"/>
<reference evidence="1 2" key="1">
    <citation type="journal article" date="2019" name="Microb. Cell Fact.">
        <title>Exploring novel herbicidin analogues by transcriptional regulator overexpression and MS/MS molecular networking.</title>
        <authorList>
            <person name="Shi Y."/>
            <person name="Gu R."/>
            <person name="Li Y."/>
            <person name="Wang X."/>
            <person name="Ren W."/>
            <person name="Li X."/>
            <person name="Wang L."/>
            <person name="Xie Y."/>
            <person name="Hong B."/>
        </authorList>
    </citation>
    <scope>NUCLEOTIDE SEQUENCE [LARGE SCALE GENOMIC DNA]</scope>
    <source>
        <strain evidence="1 2">US-43</strain>
    </source>
</reference>